<keyword evidence="3 6" id="KW-0012">Acyltransferase</keyword>
<dbReference type="SUPFAM" id="SSF69593">
    <property type="entry name" value="Glycerol-3-phosphate (1)-acyltransferase"/>
    <property type="match status" value="1"/>
</dbReference>
<evidence type="ECO:0000259" key="5">
    <source>
        <dbReference type="SMART" id="SM00563"/>
    </source>
</evidence>
<dbReference type="EMBL" id="JAEKPD010000016">
    <property type="protein sequence ID" value="MBJ3764068.1"/>
    <property type="molecule type" value="Genomic_DNA"/>
</dbReference>
<evidence type="ECO:0000256" key="3">
    <source>
        <dbReference type="ARBA" id="ARBA00023315"/>
    </source>
</evidence>
<protein>
    <submittedName>
        <fullName evidence="6">1-acyl-sn-glycerol-3-phosphate acyltransferase</fullName>
    </submittedName>
</protein>
<evidence type="ECO:0000313" key="7">
    <source>
        <dbReference type="Proteomes" id="UP000642488"/>
    </source>
</evidence>
<dbReference type="Pfam" id="PF01553">
    <property type="entry name" value="Acyltransferase"/>
    <property type="match status" value="1"/>
</dbReference>
<gene>
    <name evidence="6" type="ORF">ILP92_15060</name>
</gene>
<evidence type="ECO:0000256" key="4">
    <source>
        <dbReference type="SAM" id="Phobius"/>
    </source>
</evidence>
<sequence>MKPLQFVRSLAFNTQMYIAMAVIGIGYLPYAAIHPQGARKACKAYCRWVIWTASWMVGLKSEVRGPVPTDQVMVAAKHQSFLDIILIFNAVPRGKFIMKRELMYAPILGFYAYRIGCVFVNRGKRGKAIGKMVRDVKSGSAKPGQLCIYPQGTRIAPGVAAPYKIGTHVLYDQLEQPCVPVACNVGVFWEKRGVMRHPGTAIVEFLDPIRPGLSRTDFMKRLEDAIEQRSNALNEEAGFKRIEA</sequence>
<keyword evidence="4" id="KW-0472">Membrane</keyword>
<dbReference type="Proteomes" id="UP000642488">
    <property type="component" value="Unassembled WGS sequence"/>
</dbReference>
<dbReference type="PANTHER" id="PTHR10434:SF40">
    <property type="entry name" value="1-ACYL-SN-GLYCEROL-3-PHOSPHATE ACYLTRANSFERASE"/>
    <property type="match status" value="1"/>
</dbReference>
<evidence type="ECO:0000313" key="6">
    <source>
        <dbReference type="EMBL" id="MBJ3764068.1"/>
    </source>
</evidence>
<feature type="domain" description="Phospholipid/glycerol acyltransferase" evidence="5">
    <location>
        <begin position="72"/>
        <end position="186"/>
    </location>
</feature>
<comment type="pathway">
    <text evidence="1">Lipid metabolism.</text>
</comment>
<comment type="caution">
    <text evidence="6">The sequence shown here is derived from an EMBL/GenBank/DDBJ whole genome shotgun (WGS) entry which is preliminary data.</text>
</comment>
<keyword evidence="7" id="KW-1185">Reference proteome</keyword>
<reference evidence="6" key="1">
    <citation type="submission" date="2020-12" db="EMBL/GenBank/DDBJ databases">
        <title>Bacterial taxonomy.</title>
        <authorList>
            <person name="Pan X."/>
        </authorList>
    </citation>
    <scope>NUCLEOTIDE SEQUENCE</scope>
    <source>
        <strain evidence="6">KCTC 52957</strain>
    </source>
</reference>
<dbReference type="PANTHER" id="PTHR10434">
    <property type="entry name" value="1-ACYL-SN-GLYCEROL-3-PHOSPHATE ACYLTRANSFERASE"/>
    <property type="match status" value="1"/>
</dbReference>
<organism evidence="6 7">
    <name type="scientific">Palleronia pontilimi</name>
    <dbReference type="NCBI Taxonomy" id="1964209"/>
    <lineage>
        <taxon>Bacteria</taxon>
        <taxon>Pseudomonadati</taxon>
        <taxon>Pseudomonadota</taxon>
        <taxon>Alphaproteobacteria</taxon>
        <taxon>Rhodobacterales</taxon>
        <taxon>Roseobacteraceae</taxon>
        <taxon>Palleronia</taxon>
    </lineage>
</organism>
<dbReference type="GO" id="GO:0003841">
    <property type="term" value="F:1-acylglycerol-3-phosphate O-acyltransferase activity"/>
    <property type="evidence" value="ECO:0007669"/>
    <property type="project" value="TreeGrafter"/>
</dbReference>
<evidence type="ECO:0000256" key="2">
    <source>
        <dbReference type="ARBA" id="ARBA00022679"/>
    </source>
</evidence>
<keyword evidence="2" id="KW-0808">Transferase</keyword>
<keyword evidence="4" id="KW-0812">Transmembrane</keyword>
<feature type="transmembrane region" description="Helical" evidence="4">
    <location>
        <begin position="12"/>
        <end position="33"/>
    </location>
</feature>
<dbReference type="InterPro" id="IPR002123">
    <property type="entry name" value="Plipid/glycerol_acylTrfase"/>
</dbReference>
<evidence type="ECO:0000256" key="1">
    <source>
        <dbReference type="ARBA" id="ARBA00005189"/>
    </source>
</evidence>
<accession>A0A934IJH7</accession>
<dbReference type="CDD" id="cd07989">
    <property type="entry name" value="LPLAT_AGPAT-like"/>
    <property type="match status" value="1"/>
</dbReference>
<dbReference type="GO" id="GO:0006654">
    <property type="term" value="P:phosphatidic acid biosynthetic process"/>
    <property type="evidence" value="ECO:0007669"/>
    <property type="project" value="TreeGrafter"/>
</dbReference>
<name>A0A934IJH7_9RHOB</name>
<dbReference type="RefSeq" id="WP_198917244.1">
    <property type="nucleotide sequence ID" value="NZ_JAEKPD010000016.1"/>
</dbReference>
<dbReference type="SMART" id="SM00563">
    <property type="entry name" value="PlsC"/>
    <property type="match status" value="1"/>
</dbReference>
<keyword evidence="4" id="KW-1133">Transmembrane helix</keyword>
<dbReference type="AlphaFoldDB" id="A0A934IJH7"/>
<proteinExistence type="predicted"/>